<name>A0A0F9QHE6_9ZZZZ</name>
<dbReference type="AlphaFoldDB" id="A0A0F9QHE6"/>
<protein>
    <submittedName>
        <fullName evidence="1">Uncharacterized protein</fullName>
    </submittedName>
</protein>
<proteinExistence type="predicted"/>
<accession>A0A0F9QHE6</accession>
<organism evidence="1">
    <name type="scientific">marine sediment metagenome</name>
    <dbReference type="NCBI Taxonomy" id="412755"/>
    <lineage>
        <taxon>unclassified sequences</taxon>
        <taxon>metagenomes</taxon>
        <taxon>ecological metagenomes</taxon>
    </lineage>
</organism>
<evidence type="ECO:0000313" key="1">
    <source>
        <dbReference type="EMBL" id="KKN04738.1"/>
    </source>
</evidence>
<dbReference type="EMBL" id="LAZR01004882">
    <property type="protein sequence ID" value="KKN04738.1"/>
    <property type="molecule type" value="Genomic_DNA"/>
</dbReference>
<sequence length="46" mass="5451">MPRKNKKIKCPKCGHEITISYNPRPNMDQLIDFMEGKDKYHHHGTI</sequence>
<gene>
    <name evidence="1" type="ORF">LCGC14_1094470</name>
</gene>
<comment type="caution">
    <text evidence="1">The sequence shown here is derived from an EMBL/GenBank/DDBJ whole genome shotgun (WGS) entry which is preliminary data.</text>
</comment>
<reference evidence="1" key="1">
    <citation type="journal article" date="2015" name="Nature">
        <title>Complex archaea that bridge the gap between prokaryotes and eukaryotes.</title>
        <authorList>
            <person name="Spang A."/>
            <person name="Saw J.H."/>
            <person name="Jorgensen S.L."/>
            <person name="Zaremba-Niedzwiedzka K."/>
            <person name="Martijn J."/>
            <person name="Lind A.E."/>
            <person name="van Eijk R."/>
            <person name="Schleper C."/>
            <person name="Guy L."/>
            <person name="Ettema T.J."/>
        </authorList>
    </citation>
    <scope>NUCLEOTIDE SEQUENCE</scope>
</reference>